<reference evidence="2" key="1">
    <citation type="submission" date="2021-01" db="EMBL/GenBank/DDBJ databases">
        <authorList>
            <person name="Corre E."/>
            <person name="Pelletier E."/>
            <person name="Niang G."/>
            <person name="Scheremetjew M."/>
            <person name="Finn R."/>
            <person name="Kale V."/>
            <person name="Holt S."/>
            <person name="Cochrane G."/>
            <person name="Meng A."/>
            <person name="Brown T."/>
            <person name="Cohen L."/>
        </authorList>
    </citation>
    <scope>NUCLEOTIDE SEQUENCE</scope>
    <source>
        <strain evidence="2">CCMP 2712</strain>
    </source>
</reference>
<name>A0A7S4U6P9_GUITH</name>
<gene>
    <name evidence="2" type="ORF">GTHE00462_LOCUS30164</name>
</gene>
<protein>
    <submittedName>
        <fullName evidence="2">Uncharacterized protein</fullName>
    </submittedName>
</protein>
<keyword evidence="1" id="KW-0812">Transmembrane</keyword>
<dbReference type="AlphaFoldDB" id="A0A7S4U6P9"/>
<organism evidence="2">
    <name type="scientific">Guillardia theta</name>
    <name type="common">Cryptophyte</name>
    <name type="synonym">Cryptomonas phi</name>
    <dbReference type="NCBI Taxonomy" id="55529"/>
    <lineage>
        <taxon>Eukaryota</taxon>
        <taxon>Cryptophyceae</taxon>
        <taxon>Pyrenomonadales</taxon>
        <taxon>Geminigeraceae</taxon>
        <taxon>Guillardia</taxon>
    </lineage>
</organism>
<dbReference type="EMBL" id="HBKN01038452">
    <property type="protein sequence ID" value="CAE2325866.1"/>
    <property type="molecule type" value="Transcribed_RNA"/>
</dbReference>
<feature type="transmembrane region" description="Helical" evidence="1">
    <location>
        <begin position="74"/>
        <end position="96"/>
    </location>
</feature>
<keyword evidence="1" id="KW-0472">Membrane</keyword>
<evidence type="ECO:0000313" key="2">
    <source>
        <dbReference type="EMBL" id="CAE2325866.1"/>
    </source>
</evidence>
<sequence length="102" mass="11144">MTDQTAVLYGLCRSKGLSLQGADGTALRIISGLTTLLASRRANTCRARIISMTRIRNQSDSAVMGFLRSVKGSGVSYAFLLVFLTALFGMIPHYMLCNQCYK</sequence>
<evidence type="ECO:0000256" key="1">
    <source>
        <dbReference type="SAM" id="Phobius"/>
    </source>
</evidence>
<accession>A0A7S4U6P9</accession>
<proteinExistence type="predicted"/>
<keyword evidence="1" id="KW-1133">Transmembrane helix</keyword>